<reference evidence="1 2" key="2">
    <citation type="journal article" date="2019" name="G3 (Bethesda)">
        <title>Hybrid Assembly of the Genome of the Entomopathogenic Nematode Steinernema carpocapsae Identifies the X-Chromosome.</title>
        <authorList>
            <person name="Serra L."/>
            <person name="Macchietto M."/>
            <person name="Macias-Munoz A."/>
            <person name="McGill C.J."/>
            <person name="Rodriguez I.M."/>
            <person name="Rodriguez B."/>
            <person name="Murad R."/>
            <person name="Mortazavi A."/>
        </authorList>
    </citation>
    <scope>NUCLEOTIDE SEQUENCE [LARGE SCALE GENOMIC DNA]</scope>
    <source>
        <strain evidence="1 2">ALL</strain>
    </source>
</reference>
<reference evidence="1 2" key="1">
    <citation type="journal article" date="2015" name="Genome Biol.">
        <title>Comparative genomics of Steinernema reveals deeply conserved gene regulatory networks.</title>
        <authorList>
            <person name="Dillman A.R."/>
            <person name="Macchietto M."/>
            <person name="Porter C.F."/>
            <person name="Rogers A."/>
            <person name="Williams B."/>
            <person name="Antoshechkin I."/>
            <person name="Lee M.M."/>
            <person name="Goodwin Z."/>
            <person name="Lu X."/>
            <person name="Lewis E.E."/>
            <person name="Goodrich-Blair H."/>
            <person name="Stock S.P."/>
            <person name="Adams B.J."/>
            <person name="Sternberg P.W."/>
            <person name="Mortazavi A."/>
        </authorList>
    </citation>
    <scope>NUCLEOTIDE SEQUENCE [LARGE SCALE GENOMIC DNA]</scope>
    <source>
        <strain evidence="1 2">ALL</strain>
    </source>
</reference>
<dbReference type="Proteomes" id="UP000298663">
    <property type="component" value="Unassembled WGS sequence"/>
</dbReference>
<keyword evidence="2" id="KW-1185">Reference proteome</keyword>
<accession>A0A4U5MUA1</accession>
<dbReference type="AlphaFoldDB" id="A0A4U5MUA1"/>
<protein>
    <submittedName>
        <fullName evidence="1">Uncharacterized protein</fullName>
    </submittedName>
</protein>
<organism evidence="1 2">
    <name type="scientific">Steinernema carpocapsae</name>
    <name type="common">Entomopathogenic nematode</name>
    <dbReference type="NCBI Taxonomy" id="34508"/>
    <lineage>
        <taxon>Eukaryota</taxon>
        <taxon>Metazoa</taxon>
        <taxon>Ecdysozoa</taxon>
        <taxon>Nematoda</taxon>
        <taxon>Chromadorea</taxon>
        <taxon>Rhabditida</taxon>
        <taxon>Tylenchina</taxon>
        <taxon>Panagrolaimomorpha</taxon>
        <taxon>Strongyloidoidea</taxon>
        <taxon>Steinernematidae</taxon>
        <taxon>Steinernema</taxon>
    </lineage>
</organism>
<comment type="caution">
    <text evidence="1">The sequence shown here is derived from an EMBL/GenBank/DDBJ whole genome shotgun (WGS) entry which is preliminary data.</text>
</comment>
<evidence type="ECO:0000313" key="2">
    <source>
        <dbReference type="Proteomes" id="UP000298663"/>
    </source>
</evidence>
<evidence type="ECO:0000313" key="1">
    <source>
        <dbReference type="EMBL" id="TKR73073.1"/>
    </source>
</evidence>
<dbReference type="EMBL" id="AZBU02000006">
    <property type="protein sequence ID" value="TKR73073.1"/>
    <property type="molecule type" value="Genomic_DNA"/>
</dbReference>
<name>A0A4U5MUA1_STECR</name>
<gene>
    <name evidence="1" type="ORF">L596_020428</name>
</gene>
<dbReference type="OrthoDB" id="10351701at2759"/>
<proteinExistence type="predicted"/>
<sequence length="222" mass="24919">MNFNIDDFVKVGDDAIIDCLMKPLIGQVSVIDAVSNFQTNVILNGADNKRIVLVINKNRDDVYENLKFRQRQHLVLRGFGLKSLTDEGPVCITWEGTMTLERIGQTTLSNLDAFENYKDICSGVVILLDSELDRGCLTLKCCDHMKKELIFKAYNAPSGVSMLSVTFSEILQENQAQKGDLMKIMNFCVVPLPGGGREYRLRKDSKIGFFSKKPVQMFGNGH</sequence>